<organism evidence="2 3">
    <name type="scientific">Streptomyces poonensis</name>
    <dbReference type="NCBI Taxonomy" id="68255"/>
    <lineage>
        <taxon>Bacteria</taxon>
        <taxon>Bacillati</taxon>
        <taxon>Actinomycetota</taxon>
        <taxon>Actinomycetes</taxon>
        <taxon>Kitasatosporales</taxon>
        <taxon>Streptomycetaceae</taxon>
        <taxon>Streptomyces</taxon>
    </lineage>
</organism>
<name>A0A918UYG5_9ACTN</name>
<accession>A0A918UYG5</accession>
<evidence type="ECO:0000313" key="2">
    <source>
        <dbReference type="EMBL" id="GGZ44302.1"/>
    </source>
</evidence>
<feature type="region of interest" description="Disordered" evidence="1">
    <location>
        <begin position="383"/>
        <end position="410"/>
    </location>
</feature>
<protein>
    <submittedName>
        <fullName evidence="2">Uncharacterized protein</fullName>
    </submittedName>
</protein>
<proteinExistence type="predicted"/>
<keyword evidence="3" id="KW-1185">Reference proteome</keyword>
<evidence type="ECO:0000256" key="1">
    <source>
        <dbReference type="SAM" id="MobiDB-lite"/>
    </source>
</evidence>
<dbReference type="EMBL" id="BMVW01000033">
    <property type="protein sequence ID" value="GGZ44302.1"/>
    <property type="molecule type" value="Genomic_DNA"/>
</dbReference>
<reference evidence="2" key="1">
    <citation type="journal article" date="2014" name="Int. J. Syst. Evol. Microbiol.">
        <title>Complete genome sequence of Corynebacterium casei LMG S-19264T (=DSM 44701T), isolated from a smear-ripened cheese.</title>
        <authorList>
            <consortium name="US DOE Joint Genome Institute (JGI-PGF)"/>
            <person name="Walter F."/>
            <person name="Albersmeier A."/>
            <person name="Kalinowski J."/>
            <person name="Ruckert C."/>
        </authorList>
    </citation>
    <scope>NUCLEOTIDE SEQUENCE</scope>
    <source>
        <strain evidence="2">JCM 4815</strain>
    </source>
</reference>
<gene>
    <name evidence="2" type="ORF">GCM10010365_75920</name>
</gene>
<comment type="caution">
    <text evidence="2">The sequence shown here is derived from an EMBL/GenBank/DDBJ whole genome shotgun (WGS) entry which is preliminary data.</text>
</comment>
<sequence>MTYALGPEVPLGPFEGAAVTVWSAQGRQARLHAKRSCSYLRTARVTQREVGLDASVVGRLCPSCGAYGSWARPGTGLSIFLGAVTGLGLLYELDRYVKADEDTCSDEEVAHAASVLCRPPSGSGDGLAAEDSAEAAEDEAFEALQEARHVRKIVFAEWGGALASLNRVHQVLELFPWLRPWAEPRVQRKIDYLERLRAQAARLVLRESLVGAAAVSLQQTPALPAGDPVFAPLGTAPQQAEQLTSLWRRWRGRVADSWDPPREQHYLVHHLVSGMSSRRKGREQLLERAQILLAEWEQAARSAAPGDQGERVLVARVPDTVRPAGKARESFPDRLSEWEQGVLASYMITTAGSPPAQPAVTVRVPEPVATRLLSQQSVLSYAEQRPEPSPAAVAVRSQADDSGLGPGVFDDTPVSHRRLLTAEHLRALRSTVRDAEQLYVVLGLETGVEVVALSMLEQRCAAGWQGILLAGASDLPGALIEPRQQAVSEEAAEGSSVWASPVYDPRDPAFGRSLSMAEGERVLVRLCEGRRDVGHALRSLALARSVPDLRDLGDGGYDDRGVARSPFAPAVWNGLLAMEQLDLEPFEPAADSDGRGSGLPLGMLARVQAYTTDAAGRYQGRAHSPGCAHRRAQPGVDRHDEMVTVEELLGNKGFDPCSKCGGYAVRRLTAAQVAYYRAAHQLHDCAQRVRATVWHRSAGDGSATVTALEEFDDLDARTAQACFPDHSQARQWRRAVDRLRRELQGSSAE</sequence>
<evidence type="ECO:0000313" key="3">
    <source>
        <dbReference type="Proteomes" id="UP000622166"/>
    </source>
</evidence>
<dbReference type="RefSeq" id="WP_189867455.1">
    <property type="nucleotide sequence ID" value="NZ_BMVW01000033.1"/>
</dbReference>
<dbReference type="AlphaFoldDB" id="A0A918UYG5"/>
<reference evidence="2" key="2">
    <citation type="submission" date="2020-09" db="EMBL/GenBank/DDBJ databases">
        <authorList>
            <person name="Sun Q."/>
            <person name="Ohkuma M."/>
        </authorList>
    </citation>
    <scope>NUCLEOTIDE SEQUENCE</scope>
    <source>
        <strain evidence="2">JCM 4815</strain>
    </source>
</reference>
<dbReference type="Proteomes" id="UP000622166">
    <property type="component" value="Unassembled WGS sequence"/>
</dbReference>